<dbReference type="GO" id="GO:0046677">
    <property type="term" value="P:response to antibiotic"/>
    <property type="evidence" value="ECO:0007669"/>
    <property type="project" value="InterPro"/>
</dbReference>
<proteinExistence type="predicted"/>
<dbReference type="InterPro" id="IPR003012">
    <property type="entry name" value="Tet_transcr_reg_TetR"/>
</dbReference>
<dbReference type="GO" id="GO:0003677">
    <property type="term" value="F:DNA binding"/>
    <property type="evidence" value="ECO:0007669"/>
    <property type="project" value="UniProtKB-UniRule"/>
</dbReference>
<organism evidence="6 7">
    <name type="scientific">Butyrivibrio hungatei</name>
    <dbReference type="NCBI Taxonomy" id="185008"/>
    <lineage>
        <taxon>Bacteria</taxon>
        <taxon>Bacillati</taxon>
        <taxon>Bacillota</taxon>
        <taxon>Clostridia</taxon>
        <taxon>Lachnospirales</taxon>
        <taxon>Lachnospiraceae</taxon>
        <taxon>Butyrivibrio</taxon>
    </lineage>
</organism>
<dbReference type="PROSITE" id="PS50977">
    <property type="entry name" value="HTH_TETR_2"/>
    <property type="match status" value="1"/>
</dbReference>
<keyword evidence="1" id="KW-0805">Transcription regulation</keyword>
<dbReference type="Gene3D" id="1.10.357.10">
    <property type="entry name" value="Tetracycline Repressor, domain 2"/>
    <property type="match status" value="1"/>
</dbReference>
<gene>
    <name evidence="6" type="ORF">SAMN02910451_02581</name>
</gene>
<dbReference type="SUPFAM" id="SSF46689">
    <property type="entry name" value="Homeodomain-like"/>
    <property type="match status" value="1"/>
</dbReference>
<dbReference type="InterPro" id="IPR009057">
    <property type="entry name" value="Homeodomain-like_sf"/>
</dbReference>
<name>A0A1G5FW27_9FIRM</name>
<dbReference type="RefSeq" id="WP_026515569.1">
    <property type="nucleotide sequence ID" value="NZ_FMUR01000017.1"/>
</dbReference>
<dbReference type="InterPro" id="IPR036271">
    <property type="entry name" value="Tet_transcr_reg_TetR-rel_C_sf"/>
</dbReference>
<evidence type="ECO:0000256" key="3">
    <source>
        <dbReference type="ARBA" id="ARBA00023163"/>
    </source>
</evidence>
<keyword evidence="7" id="KW-1185">Reference proteome</keyword>
<sequence>MSRKQEIIEVCVEMIDKDGFQNLSVKTIADRLGIKPPSLYKHFQGGLDEIKEAIIVYGWSNIDIKIAKSAVGKSREEGLKAMCYALREFAHDHPGVFEAICWHNSYTSELNNEITKGVISSLYSILDSLEFSETRKMHVLRSLRGFVEGFSMLELHGSFGDEISLDESFAYGVEALISGIMKGQKNVD</sequence>
<keyword evidence="3" id="KW-0804">Transcription</keyword>
<dbReference type="InterPro" id="IPR001647">
    <property type="entry name" value="HTH_TetR"/>
</dbReference>
<evidence type="ECO:0000313" key="7">
    <source>
        <dbReference type="Proteomes" id="UP000183047"/>
    </source>
</evidence>
<dbReference type="OrthoDB" id="9808476at2"/>
<keyword evidence="2 4" id="KW-0238">DNA-binding</keyword>
<dbReference type="InterPro" id="IPR025996">
    <property type="entry name" value="MT1864/Rv1816-like_C"/>
</dbReference>
<evidence type="ECO:0000256" key="4">
    <source>
        <dbReference type="PROSITE-ProRule" id="PRU00335"/>
    </source>
</evidence>
<dbReference type="Gene3D" id="1.10.10.60">
    <property type="entry name" value="Homeodomain-like"/>
    <property type="match status" value="1"/>
</dbReference>
<protein>
    <submittedName>
        <fullName evidence="6">Transcriptional regulator, TetR family</fullName>
    </submittedName>
</protein>
<evidence type="ECO:0000259" key="5">
    <source>
        <dbReference type="PROSITE" id="PS50977"/>
    </source>
</evidence>
<evidence type="ECO:0000313" key="6">
    <source>
        <dbReference type="EMBL" id="SCY43532.1"/>
    </source>
</evidence>
<reference evidence="7" key="1">
    <citation type="submission" date="2016-10" db="EMBL/GenBank/DDBJ databases">
        <authorList>
            <person name="Varghese N."/>
            <person name="Submissions S."/>
        </authorList>
    </citation>
    <scope>NUCLEOTIDE SEQUENCE [LARGE SCALE GENOMIC DNA]</scope>
    <source>
        <strain evidence="7">XBD2006</strain>
    </source>
</reference>
<accession>A0A1G5FW27</accession>
<dbReference type="GO" id="GO:0045892">
    <property type="term" value="P:negative regulation of DNA-templated transcription"/>
    <property type="evidence" value="ECO:0007669"/>
    <property type="project" value="InterPro"/>
</dbReference>
<dbReference type="Pfam" id="PF13305">
    <property type="entry name" value="TetR_C_33"/>
    <property type="match status" value="1"/>
</dbReference>
<dbReference type="SUPFAM" id="SSF48498">
    <property type="entry name" value="Tetracyclin repressor-like, C-terminal domain"/>
    <property type="match status" value="1"/>
</dbReference>
<dbReference type="Pfam" id="PF00440">
    <property type="entry name" value="TetR_N"/>
    <property type="match status" value="1"/>
</dbReference>
<dbReference type="EMBL" id="FMUR01000017">
    <property type="protein sequence ID" value="SCY43532.1"/>
    <property type="molecule type" value="Genomic_DNA"/>
</dbReference>
<evidence type="ECO:0000256" key="2">
    <source>
        <dbReference type="ARBA" id="ARBA00023125"/>
    </source>
</evidence>
<dbReference type="Proteomes" id="UP000183047">
    <property type="component" value="Unassembled WGS sequence"/>
</dbReference>
<dbReference type="PRINTS" id="PR00400">
    <property type="entry name" value="TETREPRESSOR"/>
</dbReference>
<feature type="domain" description="HTH tetR-type" evidence="5">
    <location>
        <begin position="1"/>
        <end position="61"/>
    </location>
</feature>
<feature type="DNA-binding region" description="H-T-H motif" evidence="4">
    <location>
        <begin position="24"/>
        <end position="43"/>
    </location>
</feature>
<evidence type="ECO:0000256" key="1">
    <source>
        <dbReference type="ARBA" id="ARBA00023015"/>
    </source>
</evidence>
<dbReference type="AlphaFoldDB" id="A0A1G5FW27"/>